<accession>A0A5S4FWG0</accession>
<dbReference type="AlphaFoldDB" id="A0A5S4FWG0"/>
<dbReference type="OrthoDB" id="7869753at2"/>
<dbReference type="InterPro" id="IPR036514">
    <property type="entry name" value="SGNH_hydro_sf"/>
</dbReference>
<reference evidence="4 5" key="1">
    <citation type="submission" date="2019-05" db="EMBL/GenBank/DDBJ databases">
        <title>Draft genome sequence of Nonomuraea turkmeniaca DSM 43926.</title>
        <authorList>
            <person name="Saricaoglu S."/>
            <person name="Isik K."/>
        </authorList>
    </citation>
    <scope>NUCLEOTIDE SEQUENCE [LARGE SCALE GENOMIC DNA]</scope>
    <source>
        <strain evidence="4 5">DSM 43926</strain>
    </source>
</reference>
<dbReference type="Gene3D" id="3.40.50.1110">
    <property type="entry name" value="SGNH hydrolase"/>
    <property type="match status" value="1"/>
</dbReference>
<keyword evidence="5" id="KW-1185">Reference proteome</keyword>
<feature type="domain" description="Sialate O-acetylesterase" evidence="3">
    <location>
        <begin position="368"/>
        <end position="599"/>
    </location>
</feature>
<dbReference type="InterPro" id="IPR005181">
    <property type="entry name" value="SASA"/>
</dbReference>
<dbReference type="RefSeq" id="WP_138669058.1">
    <property type="nucleotide sequence ID" value="NZ_VCKY01000102.1"/>
</dbReference>
<organism evidence="4 5">
    <name type="scientific">Nonomuraea turkmeniaca</name>
    <dbReference type="NCBI Taxonomy" id="103838"/>
    <lineage>
        <taxon>Bacteria</taxon>
        <taxon>Bacillati</taxon>
        <taxon>Actinomycetota</taxon>
        <taxon>Actinomycetes</taxon>
        <taxon>Streptosporangiales</taxon>
        <taxon>Streptosporangiaceae</taxon>
        <taxon>Nonomuraea</taxon>
    </lineage>
</organism>
<name>A0A5S4FWG0_9ACTN</name>
<evidence type="ECO:0000256" key="2">
    <source>
        <dbReference type="SAM" id="SignalP"/>
    </source>
</evidence>
<protein>
    <submittedName>
        <fullName evidence="4">Sialate O-acetylesterase</fullName>
    </submittedName>
</protein>
<dbReference type="EMBL" id="VCKY01000102">
    <property type="protein sequence ID" value="TMR15300.1"/>
    <property type="molecule type" value="Genomic_DNA"/>
</dbReference>
<evidence type="ECO:0000259" key="3">
    <source>
        <dbReference type="Pfam" id="PF03629"/>
    </source>
</evidence>
<keyword evidence="2" id="KW-0732">Signal</keyword>
<dbReference type="Proteomes" id="UP000309128">
    <property type="component" value="Unassembled WGS sequence"/>
</dbReference>
<evidence type="ECO:0000313" key="4">
    <source>
        <dbReference type="EMBL" id="TMR15300.1"/>
    </source>
</evidence>
<gene>
    <name evidence="4" type="ORF">ETD86_27545</name>
</gene>
<evidence type="ECO:0000313" key="5">
    <source>
        <dbReference type="Proteomes" id="UP000309128"/>
    </source>
</evidence>
<dbReference type="SUPFAM" id="SSF52266">
    <property type="entry name" value="SGNH hydrolase"/>
    <property type="match status" value="1"/>
</dbReference>
<dbReference type="PANTHER" id="PTHR31988">
    <property type="entry name" value="ESTERASE, PUTATIVE (DUF303)-RELATED"/>
    <property type="match status" value="1"/>
</dbReference>
<dbReference type="InterPro" id="IPR052940">
    <property type="entry name" value="Carb_Esterase_6"/>
</dbReference>
<evidence type="ECO:0000256" key="1">
    <source>
        <dbReference type="ARBA" id="ARBA00022801"/>
    </source>
</evidence>
<feature type="signal peptide" evidence="2">
    <location>
        <begin position="1"/>
        <end position="31"/>
    </location>
</feature>
<proteinExistence type="predicted"/>
<dbReference type="GO" id="GO:0016787">
    <property type="term" value="F:hydrolase activity"/>
    <property type="evidence" value="ECO:0007669"/>
    <property type="project" value="UniProtKB-KW"/>
</dbReference>
<feature type="chain" id="PRO_5038961266" evidence="2">
    <location>
        <begin position="32"/>
        <end position="712"/>
    </location>
</feature>
<keyword evidence="1" id="KW-0378">Hydrolase</keyword>
<sequence>MPRLRLHTRLLTTGCAALAFTAATVSAPGVAAADPTATDAWPTSCDAEAAGYRLVRVLDLPTAANWRDSTPPYTFDDTAGVAGGFDRVGYCLELTTEAGTTWVWTSMEALSENPDDLGLPTRMEQSRHQFVDDLTVASNVPGVQEVDGGSGWVEMWPNQYDGTGSRQIPGASETARDADDAVLWANGYGSFQVHAFADAADARGPRAADAATATPVLAVNAFTTAGPQTMDIGIGAGPGENPDWTSAENADDYTARRLTFYARPSLARVDTAPISRQVVPRPGRTATSVSVPVSGVALDPDVTAVELRTTRDGRQTTRRATVSPAAPQFSFTVSLPVALASTDLDLVALTADGKSHRIGRALDVVAGDVIVVQGQSNAQAGQQSNSTSSEADRSRWVRTFGTSNNNNSRLAAAIGGWTYAMGDNIQRVAAIGQWAVRMGQLMSAELGIPIVIVNGARGGKPISYFARNDSAPTDGATSYGMLLQRLTRAGLTGPDAIDVMLWYQGEADRDKAEVHVAGFTELVADWRQDYGAELPVYVHQVRSSPCDQAIPVALRDAQRRLPDTIDNLRVLSTTGLNGHDGCHFDYIDGYRTFGEHNAAMLLDGLYRPGAPKVAPPNPRGAHRIDENPHQLVVKLLSPADPLTVEDGAAADFRVPGTVVESVRWQRGRGLVLTLDRPVPADATVAYVAHRGAGPRVIDTLGMGLLAFQIPVE</sequence>
<dbReference type="PANTHER" id="PTHR31988:SF19">
    <property type="entry name" value="9-O-ACETYL-N-ACETYLNEURAMINIC ACID DEACETYLASE-RELATED"/>
    <property type="match status" value="1"/>
</dbReference>
<dbReference type="Pfam" id="PF03629">
    <property type="entry name" value="SASA"/>
    <property type="match status" value="1"/>
</dbReference>
<comment type="caution">
    <text evidence="4">The sequence shown here is derived from an EMBL/GenBank/DDBJ whole genome shotgun (WGS) entry which is preliminary data.</text>
</comment>